<dbReference type="OrthoDB" id="3592703at2759"/>
<dbReference type="GO" id="GO:0015996">
    <property type="term" value="P:chlorophyll catabolic process"/>
    <property type="evidence" value="ECO:0007669"/>
    <property type="project" value="TreeGrafter"/>
</dbReference>
<evidence type="ECO:0000313" key="3">
    <source>
        <dbReference type="Proteomes" id="UP000007014"/>
    </source>
</evidence>
<dbReference type="PRINTS" id="PR00081">
    <property type="entry name" value="GDHRDH"/>
</dbReference>
<dbReference type="STRING" id="280699.M1VK50"/>
<evidence type="ECO:0008006" key="4">
    <source>
        <dbReference type="Google" id="ProtNLM"/>
    </source>
</evidence>
<dbReference type="eggNOG" id="KOG0725">
    <property type="taxonomic scope" value="Eukaryota"/>
</dbReference>
<dbReference type="PANTHER" id="PTHR24314:SF21">
    <property type="entry name" value="CHLOROPHYLL(IDE) B REDUCTASE NYC1, CHLOROPLASTIC-RELATED"/>
    <property type="match status" value="1"/>
</dbReference>
<dbReference type="RefSeq" id="XP_005537824.1">
    <property type="nucleotide sequence ID" value="XM_005537767.1"/>
</dbReference>
<dbReference type="InterPro" id="IPR036291">
    <property type="entry name" value="NAD(P)-bd_dom_sf"/>
</dbReference>
<evidence type="ECO:0000313" key="2">
    <source>
        <dbReference type="EMBL" id="BAM81788.1"/>
    </source>
</evidence>
<reference evidence="2 3" key="1">
    <citation type="journal article" date="2004" name="Nature">
        <title>Genome sequence of the ultrasmall unicellular red alga Cyanidioschyzon merolae 10D.</title>
        <authorList>
            <person name="Matsuzaki M."/>
            <person name="Misumi O."/>
            <person name="Shin-i T."/>
            <person name="Maruyama S."/>
            <person name="Takahara M."/>
            <person name="Miyagishima S."/>
            <person name="Mori T."/>
            <person name="Nishida K."/>
            <person name="Yagisawa F."/>
            <person name="Nishida K."/>
            <person name="Yoshida Y."/>
            <person name="Nishimura Y."/>
            <person name="Nakao S."/>
            <person name="Kobayashi T."/>
            <person name="Momoyama Y."/>
            <person name="Higashiyama T."/>
            <person name="Minoda A."/>
            <person name="Sano M."/>
            <person name="Nomoto H."/>
            <person name="Oishi K."/>
            <person name="Hayashi H."/>
            <person name="Ohta F."/>
            <person name="Nishizaka S."/>
            <person name="Haga S."/>
            <person name="Miura S."/>
            <person name="Morishita T."/>
            <person name="Kabeya Y."/>
            <person name="Terasawa K."/>
            <person name="Suzuki Y."/>
            <person name="Ishii Y."/>
            <person name="Asakawa S."/>
            <person name="Takano H."/>
            <person name="Ohta N."/>
            <person name="Kuroiwa H."/>
            <person name="Tanaka K."/>
            <person name="Shimizu N."/>
            <person name="Sugano S."/>
            <person name="Sato N."/>
            <person name="Nozaki H."/>
            <person name="Ogasawara N."/>
            <person name="Kohara Y."/>
            <person name="Kuroiwa T."/>
        </authorList>
    </citation>
    <scope>NUCLEOTIDE SEQUENCE [LARGE SCALE GENOMIC DNA]</scope>
    <source>
        <strain evidence="2 3">10D</strain>
    </source>
</reference>
<keyword evidence="3" id="KW-1185">Reference proteome</keyword>
<dbReference type="InterPro" id="IPR002347">
    <property type="entry name" value="SDR_fam"/>
</dbReference>
<dbReference type="Gene3D" id="3.40.50.720">
    <property type="entry name" value="NAD(P)-binding Rossmann-like Domain"/>
    <property type="match status" value="1"/>
</dbReference>
<accession>M1VK50</accession>
<dbReference type="InterPro" id="IPR052625">
    <property type="entry name" value="Chl_b_Red"/>
</dbReference>
<dbReference type="GO" id="GO:0034256">
    <property type="term" value="F:chlorophyll(ide) b reductase activity"/>
    <property type="evidence" value="ECO:0007669"/>
    <property type="project" value="TreeGrafter"/>
</dbReference>
<dbReference type="OMA" id="RWINNAG"/>
<evidence type="ECO:0000256" key="1">
    <source>
        <dbReference type="RuleBase" id="RU000363"/>
    </source>
</evidence>
<dbReference type="GO" id="GO:0010304">
    <property type="term" value="P:PSII associated light-harvesting complex II catabolic process"/>
    <property type="evidence" value="ECO:0007669"/>
    <property type="project" value="TreeGrafter"/>
</dbReference>
<gene>
    <name evidence="2" type="ORF">CYME_CMP155C</name>
</gene>
<name>M1VK50_CYAM1</name>
<dbReference type="CDD" id="cd05233">
    <property type="entry name" value="SDR_c"/>
    <property type="match status" value="1"/>
</dbReference>
<dbReference type="Pfam" id="PF00106">
    <property type="entry name" value="adh_short"/>
    <property type="match status" value="1"/>
</dbReference>
<dbReference type="EMBL" id="AP006498">
    <property type="protein sequence ID" value="BAM81788.1"/>
    <property type="molecule type" value="Genomic_DNA"/>
</dbReference>
<sequence>MIPEQGACGQRHCRLSLLTGSATRTPSECFLISPFRAASGRSFSLRTTAESERVHLRPVQRSARVLKRTRSACGTCVNRSVAHEPRRWTRRRTRRPSRLALDSTLQPAADSLVVFITGGSRGLGWALTRAFAQGGHRVAVCGRDTTRLADIRSELPPTLLFAQRCNVASEDELESFVESAFSYFGESTMDVWINNAGTVGRRGSAVDVPAAALREVIETNLLGTMLGCRTAALHMTRAQNKHGHIFNVDGAGVFGNGTPYFAAYGTTKRAMPQLMRSLNRELAGTNVSVHTISPGMMITDLLLRDSTAQMRLFFNLLAERPETVAAFLVPRIIQVARSQPPLRGAYIRFKTLPGAFASIAWNAIVPGRRYRFFDRHGNLVEEE</sequence>
<dbReference type="HOGENOM" id="CLU_722327_0_0_1"/>
<comment type="similarity">
    <text evidence="1">Belongs to the short-chain dehydrogenases/reductases (SDR) family.</text>
</comment>
<organism evidence="2 3">
    <name type="scientific">Cyanidioschyzon merolae (strain NIES-3377 / 10D)</name>
    <name type="common">Unicellular red alga</name>
    <dbReference type="NCBI Taxonomy" id="280699"/>
    <lineage>
        <taxon>Eukaryota</taxon>
        <taxon>Rhodophyta</taxon>
        <taxon>Bangiophyceae</taxon>
        <taxon>Cyanidiales</taxon>
        <taxon>Cyanidiaceae</taxon>
        <taxon>Cyanidioschyzon</taxon>
    </lineage>
</organism>
<proteinExistence type="inferred from homology"/>
<dbReference type="SUPFAM" id="SSF51735">
    <property type="entry name" value="NAD(P)-binding Rossmann-fold domains"/>
    <property type="match status" value="1"/>
</dbReference>
<reference evidence="2 3" key="2">
    <citation type="journal article" date="2007" name="BMC Biol.">
        <title>A 100%-complete sequence reveals unusually simple genomic features in the hot-spring red alga Cyanidioschyzon merolae.</title>
        <authorList>
            <person name="Nozaki H."/>
            <person name="Takano H."/>
            <person name="Misumi O."/>
            <person name="Terasawa K."/>
            <person name="Matsuzaki M."/>
            <person name="Maruyama S."/>
            <person name="Nishida K."/>
            <person name="Yagisawa F."/>
            <person name="Yoshida Y."/>
            <person name="Fujiwara T."/>
            <person name="Takio S."/>
            <person name="Tamura K."/>
            <person name="Chung S.J."/>
            <person name="Nakamura S."/>
            <person name="Kuroiwa H."/>
            <person name="Tanaka K."/>
            <person name="Sato N."/>
            <person name="Kuroiwa T."/>
        </authorList>
    </citation>
    <scope>NUCLEOTIDE SEQUENCE [LARGE SCALE GENOMIC DNA]</scope>
    <source>
        <strain evidence="2 3">10D</strain>
    </source>
</reference>
<dbReference type="Gramene" id="CMP155CT">
    <property type="protein sequence ID" value="CMP155CT"/>
    <property type="gene ID" value="CMP155C"/>
</dbReference>
<dbReference type="AlphaFoldDB" id="M1VK50"/>
<dbReference type="KEGG" id="cme:CYME_CMP155C"/>
<dbReference type="GeneID" id="16996092"/>
<dbReference type="PANTHER" id="PTHR24314">
    <property type="entry name" value="NON-SPECIFIC LIPID TRANSFER PROTEIN-RELATED"/>
    <property type="match status" value="1"/>
</dbReference>
<dbReference type="PRINTS" id="PR00080">
    <property type="entry name" value="SDRFAMILY"/>
</dbReference>
<dbReference type="Proteomes" id="UP000007014">
    <property type="component" value="Chromosome 16"/>
</dbReference>
<protein>
    <recommendedName>
        <fullName evidence="4">SDR family oxidoreductase</fullName>
    </recommendedName>
</protein>